<evidence type="ECO:0008006" key="6">
    <source>
        <dbReference type="Google" id="ProtNLM"/>
    </source>
</evidence>
<feature type="region of interest" description="Disordered" evidence="3">
    <location>
        <begin position="100"/>
        <end position="127"/>
    </location>
</feature>
<dbReference type="GO" id="GO:0006457">
    <property type="term" value="P:protein folding"/>
    <property type="evidence" value="ECO:0000318"/>
    <property type="project" value="GO_Central"/>
</dbReference>
<dbReference type="SUPFAM" id="SSF46579">
    <property type="entry name" value="Prefoldin"/>
    <property type="match status" value="1"/>
</dbReference>
<dbReference type="Pfam" id="PF01920">
    <property type="entry name" value="Prefoldin_2"/>
    <property type="match status" value="1"/>
</dbReference>
<evidence type="ECO:0000256" key="3">
    <source>
        <dbReference type="SAM" id="MobiDB-lite"/>
    </source>
</evidence>
<dbReference type="EnsemblMetazoa" id="XM_030991542">
    <property type="protein sequence ID" value="XP_030847402"/>
    <property type="gene ID" value="LOC105443252"/>
</dbReference>
<dbReference type="InParanoid" id="A0A7M7P7Y7"/>
<dbReference type="CTD" id="10471"/>
<dbReference type="GO" id="GO:0051131">
    <property type="term" value="P:chaperone-mediated protein complex assembly"/>
    <property type="evidence" value="ECO:0000318"/>
    <property type="project" value="GO_Central"/>
</dbReference>
<dbReference type="GO" id="GO:0051087">
    <property type="term" value="F:protein-folding chaperone binding"/>
    <property type="evidence" value="ECO:0000318"/>
    <property type="project" value="GO_Central"/>
</dbReference>
<sequence>MANETVQKQLQEELEKFKASEKEYQNVVGLRKQLDAQLNENNMVKDELDLLEGGSKVFKMMGPVLVQQDVEEANATVKKRMEYITAEVKRYDTQIKDMDKKQEAHREKLGKLQQEFSKAHAKAAGKT</sequence>
<dbReference type="AlphaFoldDB" id="A0A7M7P7Y7"/>
<dbReference type="InterPro" id="IPR009053">
    <property type="entry name" value="Prefoldin"/>
</dbReference>
<dbReference type="CDD" id="cd23161">
    <property type="entry name" value="Prefoldin_6"/>
    <property type="match status" value="1"/>
</dbReference>
<keyword evidence="2" id="KW-0143">Chaperone</keyword>
<dbReference type="FunFam" id="1.10.287.370:FF:000003">
    <property type="entry name" value="Prefoldin subunit 6"/>
    <property type="match status" value="1"/>
</dbReference>
<comment type="similarity">
    <text evidence="1">Belongs to the prefoldin subunit beta family.</text>
</comment>
<protein>
    <recommendedName>
        <fullName evidence="6">Prefoldin subunit 6</fullName>
    </recommendedName>
</protein>
<dbReference type="GeneID" id="105443252"/>
<evidence type="ECO:0000256" key="1">
    <source>
        <dbReference type="ARBA" id="ARBA00008045"/>
    </source>
</evidence>
<dbReference type="PANTHER" id="PTHR21431:SF0">
    <property type="entry name" value="PREFOLDIN SUBUNIT 6"/>
    <property type="match status" value="1"/>
</dbReference>
<proteinExistence type="inferred from homology"/>
<dbReference type="RefSeq" id="XP_030847402.1">
    <property type="nucleotide sequence ID" value="XM_030991542.1"/>
</dbReference>
<dbReference type="OrthoDB" id="248120at2759"/>
<evidence type="ECO:0000313" key="5">
    <source>
        <dbReference type="Proteomes" id="UP000007110"/>
    </source>
</evidence>
<reference evidence="5" key="1">
    <citation type="submission" date="2015-02" db="EMBL/GenBank/DDBJ databases">
        <title>Genome sequencing for Strongylocentrotus purpuratus.</title>
        <authorList>
            <person name="Murali S."/>
            <person name="Liu Y."/>
            <person name="Vee V."/>
            <person name="English A."/>
            <person name="Wang M."/>
            <person name="Skinner E."/>
            <person name="Han Y."/>
            <person name="Muzny D.M."/>
            <person name="Worley K.C."/>
            <person name="Gibbs R.A."/>
        </authorList>
    </citation>
    <scope>NUCLEOTIDE SEQUENCE</scope>
</reference>
<dbReference type="GO" id="GO:0005737">
    <property type="term" value="C:cytoplasm"/>
    <property type="evidence" value="ECO:0000318"/>
    <property type="project" value="GO_Central"/>
</dbReference>
<dbReference type="Gene3D" id="1.10.287.370">
    <property type="match status" value="1"/>
</dbReference>
<dbReference type="PANTHER" id="PTHR21431">
    <property type="entry name" value="PREFOLDIN SUBUNIT 6"/>
    <property type="match status" value="1"/>
</dbReference>
<dbReference type="GO" id="GO:0051082">
    <property type="term" value="F:unfolded protein binding"/>
    <property type="evidence" value="ECO:0007669"/>
    <property type="project" value="InterPro"/>
</dbReference>
<evidence type="ECO:0000256" key="2">
    <source>
        <dbReference type="ARBA" id="ARBA00023186"/>
    </source>
</evidence>
<accession>A0A7M7P7Y7</accession>
<dbReference type="Proteomes" id="UP000007110">
    <property type="component" value="Unassembled WGS sequence"/>
</dbReference>
<keyword evidence="5" id="KW-1185">Reference proteome</keyword>
<dbReference type="InterPro" id="IPR002777">
    <property type="entry name" value="PFD_beta-like"/>
</dbReference>
<dbReference type="GO" id="GO:0016272">
    <property type="term" value="C:prefoldin complex"/>
    <property type="evidence" value="ECO:0000318"/>
    <property type="project" value="GO_Central"/>
</dbReference>
<dbReference type="FunCoup" id="A0A7M7P7Y7">
    <property type="interactions" value="2227"/>
</dbReference>
<reference evidence="4" key="2">
    <citation type="submission" date="2021-01" db="UniProtKB">
        <authorList>
            <consortium name="EnsemblMetazoa"/>
        </authorList>
    </citation>
    <scope>IDENTIFICATION</scope>
</reference>
<evidence type="ECO:0000313" key="4">
    <source>
        <dbReference type="EnsemblMetazoa" id="XP_030847402"/>
    </source>
</evidence>
<dbReference type="KEGG" id="spu:105443252"/>
<dbReference type="OMA" id="VQTEFAQ"/>
<feature type="compositionally biased region" description="Basic and acidic residues" evidence="3">
    <location>
        <begin position="100"/>
        <end position="110"/>
    </location>
</feature>
<organism evidence="4 5">
    <name type="scientific">Strongylocentrotus purpuratus</name>
    <name type="common">Purple sea urchin</name>
    <dbReference type="NCBI Taxonomy" id="7668"/>
    <lineage>
        <taxon>Eukaryota</taxon>
        <taxon>Metazoa</taxon>
        <taxon>Echinodermata</taxon>
        <taxon>Eleutherozoa</taxon>
        <taxon>Echinozoa</taxon>
        <taxon>Echinoidea</taxon>
        <taxon>Euechinoidea</taxon>
        <taxon>Echinacea</taxon>
        <taxon>Camarodonta</taxon>
        <taxon>Echinidea</taxon>
        <taxon>Strongylocentrotidae</taxon>
        <taxon>Strongylocentrotus</taxon>
    </lineage>
</organism>
<name>A0A7M7P7Y7_STRPU</name>